<accession>A0A1Z5JWA1</accession>
<dbReference type="SFLD" id="SFLDG01129">
    <property type="entry name" value="C1.5:_HAD__Beta-PGM__Phosphata"/>
    <property type="match status" value="1"/>
</dbReference>
<dbReference type="EMBL" id="BDSP01000127">
    <property type="protein sequence ID" value="GAX18313.1"/>
    <property type="molecule type" value="Genomic_DNA"/>
</dbReference>
<gene>
    <name evidence="2" type="ORF">FisN_23Hh206</name>
</gene>
<protein>
    <submittedName>
        <fullName evidence="2">Putative hydrolase of the HAD superfamily</fullName>
    </submittedName>
</protein>
<sequence>MSLVNRFLKPTKLVVPVSVKGVWKQTRNRSLVEVWIFLLLSLPVSAFVGESASFPRLLSELRMTSKSEQPLSLGIISFDLDDTLFSTNAVIRDANQAMLEKMRRHGVHVQEEDFMDVTRHIRRSMDGPITYTSLRKMTIAQILSMTNVSSKEDCDALVDECFDVWLHERHRAAERHLFPQTLNCLSTLKEMYPDVCFAAITNGRGNPLYMPTLANFFDFCVSGEDDGVFPERKPAPGIYEASLSKYKDLYPHHDHDSRIWIHVGDCLVNDVGASANVGAYAVWLSGQADAVVPKWSTATTSEQNARQLKEEDGREKIAVRISCLSELPAAVLDLVGGAMQPVPLNSLS</sequence>
<dbReference type="AlphaFoldDB" id="A0A1Z5JWA1"/>
<evidence type="ECO:0000313" key="2">
    <source>
        <dbReference type="EMBL" id="GAX18313.1"/>
    </source>
</evidence>
<dbReference type="SUPFAM" id="SSF56784">
    <property type="entry name" value="HAD-like"/>
    <property type="match status" value="1"/>
</dbReference>
<name>A0A1Z5JWA1_FISSO</name>
<dbReference type="PANTHER" id="PTHR43316:SF8">
    <property type="entry name" value="HAD FAMILY HYDROLASE"/>
    <property type="match status" value="1"/>
</dbReference>
<keyword evidence="3" id="KW-1185">Reference proteome</keyword>
<reference evidence="2 3" key="1">
    <citation type="journal article" date="2015" name="Plant Cell">
        <title>Oil accumulation by the oleaginous diatom Fistulifera solaris as revealed by the genome and transcriptome.</title>
        <authorList>
            <person name="Tanaka T."/>
            <person name="Maeda Y."/>
            <person name="Veluchamy A."/>
            <person name="Tanaka M."/>
            <person name="Abida H."/>
            <person name="Marechal E."/>
            <person name="Bowler C."/>
            <person name="Muto M."/>
            <person name="Sunaga Y."/>
            <person name="Tanaka M."/>
            <person name="Yoshino T."/>
            <person name="Taniguchi T."/>
            <person name="Fukuda Y."/>
            <person name="Nemoto M."/>
            <person name="Matsumoto M."/>
            <person name="Wong P.S."/>
            <person name="Aburatani S."/>
            <person name="Fujibuchi W."/>
        </authorList>
    </citation>
    <scope>NUCLEOTIDE SEQUENCE [LARGE SCALE GENOMIC DNA]</scope>
    <source>
        <strain evidence="2 3">JPCC DA0580</strain>
    </source>
</reference>
<dbReference type="Gene3D" id="1.20.120.1600">
    <property type="match status" value="1"/>
</dbReference>
<dbReference type="InterPro" id="IPR051540">
    <property type="entry name" value="S-2-haloacid_dehalogenase"/>
</dbReference>
<dbReference type="Proteomes" id="UP000198406">
    <property type="component" value="Unassembled WGS sequence"/>
</dbReference>
<proteinExistence type="predicted"/>
<dbReference type="SFLD" id="SFLDS00003">
    <property type="entry name" value="Haloacid_Dehalogenase"/>
    <property type="match status" value="1"/>
</dbReference>
<dbReference type="PANTHER" id="PTHR43316">
    <property type="entry name" value="HYDROLASE, HALOACID DELAHOGENASE-RELATED"/>
    <property type="match status" value="1"/>
</dbReference>
<evidence type="ECO:0000256" key="1">
    <source>
        <dbReference type="ARBA" id="ARBA00022801"/>
    </source>
</evidence>
<keyword evidence="1 2" id="KW-0378">Hydrolase</keyword>
<dbReference type="GO" id="GO:0016787">
    <property type="term" value="F:hydrolase activity"/>
    <property type="evidence" value="ECO:0007669"/>
    <property type="project" value="UniProtKB-KW"/>
</dbReference>
<comment type="caution">
    <text evidence="2">The sequence shown here is derived from an EMBL/GenBank/DDBJ whole genome shotgun (WGS) entry which is preliminary data.</text>
</comment>
<dbReference type="InParanoid" id="A0A1Z5JWA1"/>
<dbReference type="InterPro" id="IPR023214">
    <property type="entry name" value="HAD_sf"/>
</dbReference>
<dbReference type="Pfam" id="PF00702">
    <property type="entry name" value="Hydrolase"/>
    <property type="match status" value="1"/>
</dbReference>
<dbReference type="OrthoDB" id="444127at2759"/>
<dbReference type="InterPro" id="IPR036412">
    <property type="entry name" value="HAD-like_sf"/>
</dbReference>
<organism evidence="2 3">
    <name type="scientific">Fistulifera solaris</name>
    <name type="common">Oleaginous diatom</name>
    <dbReference type="NCBI Taxonomy" id="1519565"/>
    <lineage>
        <taxon>Eukaryota</taxon>
        <taxon>Sar</taxon>
        <taxon>Stramenopiles</taxon>
        <taxon>Ochrophyta</taxon>
        <taxon>Bacillariophyta</taxon>
        <taxon>Bacillariophyceae</taxon>
        <taxon>Bacillariophycidae</taxon>
        <taxon>Naviculales</taxon>
        <taxon>Naviculaceae</taxon>
        <taxon>Fistulifera</taxon>
    </lineage>
</organism>
<dbReference type="Gene3D" id="3.40.50.1000">
    <property type="entry name" value="HAD superfamily/HAD-like"/>
    <property type="match status" value="1"/>
</dbReference>
<evidence type="ECO:0000313" key="3">
    <source>
        <dbReference type="Proteomes" id="UP000198406"/>
    </source>
</evidence>